<dbReference type="Gramene" id="Mp5g05050.1">
    <property type="protein sequence ID" value="Mp5g05050.1.cds1"/>
    <property type="gene ID" value="Mp5g05050"/>
</dbReference>
<gene>
    <name evidence="1" type="ORF">MARPO_0027s0122</name>
</gene>
<dbReference type="Proteomes" id="UP000244005">
    <property type="component" value="Unassembled WGS sequence"/>
</dbReference>
<dbReference type="EMBL" id="KZ772699">
    <property type="protein sequence ID" value="PTQ43020.1"/>
    <property type="molecule type" value="Genomic_DNA"/>
</dbReference>
<evidence type="ECO:0000313" key="1">
    <source>
        <dbReference type="EMBL" id="PTQ43020.1"/>
    </source>
</evidence>
<protein>
    <submittedName>
        <fullName evidence="1">Uncharacterized protein</fullName>
    </submittedName>
</protein>
<accession>A0A2R6XA81</accession>
<dbReference type="AlphaFoldDB" id="A0A2R6XA81"/>
<keyword evidence="2" id="KW-1185">Reference proteome</keyword>
<reference evidence="2" key="1">
    <citation type="journal article" date="2017" name="Cell">
        <title>Insights into land plant evolution garnered from the Marchantia polymorpha genome.</title>
        <authorList>
            <person name="Bowman J.L."/>
            <person name="Kohchi T."/>
            <person name="Yamato K.T."/>
            <person name="Jenkins J."/>
            <person name="Shu S."/>
            <person name="Ishizaki K."/>
            <person name="Yamaoka S."/>
            <person name="Nishihama R."/>
            <person name="Nakamura Y."/>
            <person name="Berger F."/>
            <person name="Adam C."/>
            <person name="Aki S.S."/>
            <person name="Althoff F."/>
            <person name="Araki T."/>
            <person name="Arteaga-Vazquez M.A."/>
            <person name="Balasubrmanian S."/>
            <person name="Barry K."/>
            <person name="Bauer D."/>
            <person name="Boehm C.R."/>
            <person name="Briginshaw L."/>
            <person name="Caballero-Perez J."/>
            <person name="Catarino B."/>
            <person name="Chen F."/>
            <person name="Chiyoda S."/>
            <person name="Chovatia M."/>
            <person name="Davies K.M."/>
            <person name="Delmans M."/>
            <person name="Demura T."/>
            <person name="Dierschke T."/>
            <person name="Dolan L."/>
            <person name="Dorantes-Acosta A.E."/>
            <person name="Eklund D.M."/>
            <person name="Florent S.N."/>
            <person name="Flores-Sandoval E."/>
            <person name="Fujiyama A."/>
            <person name="Fukuzawa H."/>
            <person name="Galik B."/>
            <person name="Grimanelli D."/>
            <person name="Grimwood J."/>
            <person name="Grossniklaus U."/>
            <person name="Hamada T."/>
            <person name="Haseloff J."/>
            <person name="Hetherington A.J."/>
            <person name="Higo A."/>
            <person name="Hirakawa Y."/>
            <person name="Hundley H.N."/>
            <person name="Ikeda Y."/>
            <person name="Inoue K."/>
            <person name="Inoue S.I."/>
            <person name="Ishida S."/>
            <person name="Jia Q."/>
            <person name="Kakita M."/>
            <person name="Kanazawa T."/>
            <person name="Kawai Y."/>
            <person name="Kawashima T."/>
            <person name="Kennedy M."/>
            <person name="Kinose K."/>
            <person name="Kinoshita T."/>
            <person name="Kohara Y."/>
            <person name="Koide E."/>
            <person name="Komatsu K."/>
            <person name="Kopischke S."/>
            <person name="Kubo M."/>
            <person name="Kyozuka J."/>
            <person name="Lagercrantz U."/>
            <person name="Lin S.S."/>
            <person name="Lindquist E."/>
            <person name="Lipzen A.M."/>
            <person name="Lu C.W."/>
            <person name="De Luna E."/>
            <person name="Martienssen R.A."/>
            <person name="Minamino N."/>
            <person name="Mizutani M."/>
            <person name="Mizutani M."/>
            <person name="Mochizuki N."/>
            <person name="Monte I."/>
            <person name="Mosher R."/>
            <person name="Nagasaki H."/>
            <person name="Nakagami H."/>
            <person name="Naramoto S."/>
            <person name="Nishitani K."/>
            <person name="Ohtani M."/>
            <person name="Okamoto T."/>
            <person name="Okumura M."/>
            <person name="Phillips J."/>
            <person name="Pollak B."/>
            <person name="Reinders A."/>
            <person name="Rovekamp M."/>
            <person name="Sano R."/>
            <person name="Sawa S."/>
            <person name="Schmid M.W."/>
            <person name="Shirakawa M."/>
            <person name="Solano R."/>
            <person name="Spunde A."/>
            <person name="Suetsugu N."/>
            <person name="Sugano S."/>
            <person name="Sugiyama A."/>
            <person name="Sun R."/>
            <person name="Suzuki Y."/>
            <person name="Takenaka M."/>
            <person name="Takezawa D."/>
            <person name="Tomogane H."/>
            <person name="Tsuzuki M."/>
            <person name="Ueda T."/>
            <person name="Umeda M."/>
            <person name="Ward J.M."/>
            <person name="Watanabe Y."/>
            <person name="Yazaki K."/>
            <person name="Yokoyama R."/>
            <person name="Yoshitake Y."/>
            <person name="Yotsui I."/>
            <person name="Zachgo S."/>
            <person name="Schmutz J."/>
        </authorList>
    </citation>
    <scope>NUCLEOTIDE SEQUENCE [LARGE SCALE GENOMIC DNA]</scope>
    <source>
        <strain evidence="2">Tak-1</strain>
    </source>
</reference>
<evidence type="ECO:0000313" key="2">
    <source>
        <dbReference type="Proteomes" id="UP000244005"/>
    </source>
</evidence>
<proteinExistence type="predicted"/>
<name>A0A2R6XA81_MARPO</name>
<sequence>MKEDLSAKTLSFWAGDGVLTSARRIVFVLIVFSRPVEWGCRSEGKLQCHQRHIAELTFTENLRKIDRSLDFVLSRERLVCTALCSFMAARGFLSDKFQPIE</sequence>
<organism evidence="1 2">
    <name type="scientific">Marchantia polymorpha</name>
    <name type="common">Common liverwort</name>
    <name type="synonym">Marchantia aquatica</name>
    <dbReference type="NCBI Taxonomy" id="3197"/>
    <lineage>
        <taxon>Eukaryota</taxon>
        <taxon>Viridiplantae</taxon>
        <taxon>Streptophyta</taxon>
        <taxon>Embryophyta</taxon>
        <taxon>Marchantiophyta</taxon>
        <taxon>Marchantiopsida</taxon>
        <taxon>Marchantiidae</taxon>
        <taxon>Marchantiales</taxon>
        <taxon>Marchantiaceae</taxon>
        <taxon>Marchantia</taxon>
    </lineage>
</organism>